<keyword evidence="3" id="KW-1185">Reference proteome</keyword>
<feature type="non-terminal residue" evidence="2">
    <location>
        <position position="102"/>
    </location>
</feature>
<feature type="region of interest" description="Disordered" evidence="1">
    <location>
        <begin position="28"/>
        <end position="54"/>
    </location>
</feature>
<evidence type="ECO:0000313" key="3">
    <source>
        <dbReference type="Proteomes" id="UP001142489"/>
    </source>
</evidence>
<sequence length="102" mass="11413">QGQPCLASKIRYFCFQPAQKQTFLLKNGKRKTDSISPVEKPDIAASQNDSSSSQSARELSLNYRSCSFNVQARIFLDSSDFIPSPALYNLMKLLGEGMEMKL</sequence>
<proteinExistence type="predicted"/>
<name>A0A9Q0XZS4_9SAUR</name>
<evidence type="ECO:0000256" key="1">
    <source>
        <dbReference type="SAM" id="MobiDB-lite"/>
    </source>
</evidence>
<feature type="compositionally biased region" description="Low complexity" evidence="1">
    <location>
        <begin position="44"/>
        <end position="54"/>
    </location>
</feature>
<gene>
    <name evidence="2" type="ORF">JRQ81_015025</name>
</gene>
<evidence type="ECO:0000313" key="2">
    <source>
        <dbReference type="EMBL" id="KAJ7332845.1"/>
    </source>
</evidence>
<dbReference type="EMBL" id="JAPFRF010000005">
    <property type="protein sequence ID" value="KAJ7332845.1"/>
    <property type="molecule type" value="Genomic_DNA"/>
</dbReference>
<dbReference type="AlphaFoldDB" id="A0A9Q0XZS4"/>
<protein>
    <submittedName>
        <fullName evidence="2">Uncharacterized protein</fullName>
    </submittedName>
</protein>
<organism evidence="2 3">
    <name type="scientific">Phrynocephalus forsythii</name>
    <dbReference type="NCBI Taxonomy" id="171643"/>
    <lineage>
        <taxon>Eukaryota</taxon>
        <taxon>Metazoa</taxon>
        <taxon>Chordata</taxon>
        <taxon>Craniata</taxon>
        <taxon>Vertebrata</taxon>
        <taxon>Euteleostomi</taxon>
        <taxon>Lepidosauria</taxon>
        <taxon>Squamata</taxon>
        <taxon>Bifurcata</taxon>
        <taxon>Unidentata</taxon>
        <taxon>Episquamata</taxon>
        <taxon>Toxicofera</taxon>
        <taxon>Iguania</taxon>
        <taxon>Acrodonta</taxon>
        <taxon>Agamidae</taxon>
        <taxon>Agaminae</taxon>
        <taxon>Phrynocephalus</taxon>
    </lineage>
</organism>
<reference evidence="2" key="1">
    <citation type="journal article" date="2023" name="DNA Res.">
        <title>Chromosome-level genome assembly of Phrynocephalus forsythii using third-generation DNA sequencing and Hi-C analysis.</title>
        <authorList>
            <person name="Qi Y."/>
            <person name="Zhao W."/>
            <person name="Zhao Y."/>
            <person name="Niu C."/>
            <person name="Cao S."/>
            <person name="Zhang Y."/>
        </authorList>
    </citation>
    <scope>NUCLEOTIDE SEQUENCE</scope>
    <source>
        <tissue evidence="2">Muscle</tissue>
    </source>
</reference>
<comment type="caution">
    <text evidence="2">The sequence shown here is derived from an EMBL/GenBank/DDBJ whole genome shotgun (WGS) entry which is preliminary data.</text>
</comment>
<accession>A0A9Q0XZS4</accession>
<dbReference type="Proteomes" id="UP001142489">
    <property type="component" value="Unassembled WGS sequence"/>
</dbReference>